<keyword evidence="1" id="KW-0732">Signal</keyword>
<dbReference type="EMBL" id="JAEMUH010000010">
    <property type="protein sequence ID" value="MBJ7551244.1"/>
    <property type="molecule type" value="Genomic_DNA"/>
</dbReference>
<sequence length="981" mass="110304">MRRLYFLALLYFASQPSLANEAFERLKAKYQALQSGQIELPSLSSSAVTSSNKRSVSDVTAIPSGEELILEVQLGKLVLGQVFGFKTDSSVKLSLTDMSRAFDFVIESDTENNNASGWVRTPDSTFELKRTNNGEWSVLSNGSTTIYPDQSIQLEDDFYIDLALYQTWFDLSFDVNYSTLIIKTQSNIPLPVEQRLAREQRSKDLYQTSNTTHATLLEHDYQPLSKPLLDMQGSINVRDSDTSHNLSILGTNDIAYFNTQYYLAVDEDSNIDSARLSGSRYSNENDLLGFMRASTIEFGDIRPTQINTLQSSNFSLGARLSNKPLIYNGGNSVDLIGNIQAGWDIEVYRNQLFIDSQINVSGGQYEFQDIPLVYGYNKIELVFYGPQGQINRETSDYYVSSTGQSEGEFIYDISIIDEGESIFEQNQTNSNDDNGLSTLIRADYGITDWWSVNIGSQLYHQQGISSFDKHALGTEISLFGSALLSVNTIEEENGDFDRRYQVDTSLLDQSISFTTRSYQTTDKDGDVDAFKSQELRLSGAAPSLKLSYQQSIEQIQTSEDEEYIRLINQLGTNIKNSYLSNRITWSNYDDAETIGDWQIQRYLNEYFVRLGNNYSVSPEFDINSFFAEISGEISNDITGRIRFLHDFDTQSSETALVTSWQPNEFSITSNLIYNEQTGWRASLLGRVGIGLSQDNNAFFTNKSLSSQGTLSARVFFDKNNNGRFDKGDSPLEDVEVETTQNRRRATTNSQGVAILTSLPSYQKTDIKIDLSKQIEGFLVRADAGVSIAPRPGALQTIDIPVVKSLEIEGYVKELQQNGNLANKARVPLLLKDSSGAIIKEVTSEFDGYFLITEIVPKPYTLEIDPTYLRNFNYQQGTSITLGGSETGVLANQNLTLRKAFELKGFSAELALFSRLESLRSYWQILSQRFPNIVKQRYFYSKTDSGYQLYVGFDEKPQQANSICTELNAGKIMCSVKAITRR</sequence>
<keyword evidence="3" id="KW-1185">Reference proteome</keyword>
<feature type="chain" id="PRO_5046698591" description="SPOR domain-containing protein" evidence="1">
    <location>
        <begin position="20"/>
        <end position="981"/>
    </location>
</feature>
<evidence type="ECO:0000313" key="2">
    <source>
        <dbReference type="EMBL" id="MBJ7551244.1"/>
    </source>
</evidence>
<reference evidence="2 3" key="1">
    <citation type="submission" date="2020-12" db="EMBL/GenBank/DDBJ databases">
        <title>Comparative genome analysis of fungal antagonists Marinomonas ostreistagni 398 and M. spartinae 468.</title>
        <authorList>
            <person name="Fields J.L."/>
            <person name="Mavrodi O.V."/>
            <person name="Biber P.D."/>
            <person name="Indest K.J."/>
            <person name="Mavrodi D.V."/>
        </authorList>
    </citation>
    <scope>NUCLEOTIDE SEQUENCE [LARGE SCALE GENOMIC DNA]</scope>
    <source>
        <strain evidence="2 3">USM7</strain>
    </source>
</reference>
<evidence type="ECO:0000256" key="1">
    <source>
        <dbReference type="SAM" id="SignalP"/>
    </source>
</evidence>
<protein>
    <recommendedName>
        <fullName evidence="4">SPOR domain-containing protein</fullName>
    </recommendedName>
</protein>
<dbReference type="Gene3D" id="2.60.40.10">
    <property type="entry name" value="Immunoglobulins"/>
    <property type="match status" value="1"/>
</dbReference>
<name>A0ABS0ZC42_9GAMM</name>
<comment type="caution">
    <text evidence="2">The sequence shown here is derived from an EMBL/GenBank/DDBJ whole genome shotgun (WGS) entry which is preliminary data.</text>
</comment>
<dbReference type="RefSeq" id="WP_199462832.1">
    <property type="nucleotide sequence ID" value="NZ_JAEMUH010000010.1"/>
</dbReference>
<feature type="signal peptide" evidence="1">
    <location>
        <begin position="1"/>
        <end position="19"/>
    </location>
</feature>
<dbReference type="InterPro" id="IPR013783">
    <property type="entry name" value="Ig-like_fold"/>
</dbReference>
<evidence type="ECO:0000313" key="3">
    <source>
        <dbReference type="Proteomes" id="UP000598488"/>
    </source>
</evidence>
<dbReference type="Proteomes" id="UP000598488">
    <property type="component" value="Unassembled WGS sequence"/>
</dbReference>
<organism evidence="2 3">
    <name type="scientific">Marinomonas ostreistagni</name>
    <dbReference type="NCBI Taxonomy" id="359209"/>
    <lineage>
        <taxon>Bacteria</taxon>
        <taxon>Pseudomonadati</taxon>
        <taxon>Pseudomonadota</taxon>
        <taxon>Gammaproteobacteria</taxon>
        <taxon>Oceanospirillales</taxon>
        <taxon>Oceanospirillaceae</taxon>
        <taxon>Marinomonas</taxon>
    </lineage>
</organism>
<evidence type="ECO:0008006" key="4">
    <source>
        <dbReference type="Google" id="ProtNLM"/>
    </source>
</evidence>
<proteinExistence type="predicted"/>
<accession>A0ABS0ZC42</accession>
<gene>
    <name evidence="2" type="ORF">JHD44_11160</name>
</gene>